<accession>A0A6A7XYY7</accession>
<dbReference type="RefSeq" id="WP_153478604.1">
    <property type="nucleotide sequence ID" value="NZ_VWNA01000001.1"/>
</dbReference>
<reference evidence="2 3" key="1">
    <citation type="submission" date="2019-09" db="EMBL/GenBank/DDBJ databases">
        <title>Segnochrobactrum spirostomi gen. nov., sp. nov., isolated from the ciliate Spirostomum cf. yagiui and description of a novel family, Segnochrobactraceae fam. nov. within the order Rhizobiales of the class Alphaproteobacteria.</title>
        <authorList>
            <person name="Akter S."/>
            <person name="Shazib S.U.A."/>
            <person name="Shin M.K."/>
        </authorList>
    </citation>
    <scope>NUCLEOTIDE SEQUENCE [LARGE SCALE GENOMIC DNA]</scope>
    <source>
        <strain evidence="2 3">Sp-1</strain>
    </source>
</reference>
<dbReference type="InterPro" id="IPR002931">
    <property type="entry name" value="Transglutaminase-like"/>
</dbReference>
<dbReference type="Pfam" id="PF01841">
    <property type="entry name" value="Transglut_core"/>
    <property type="match status" value="1"/>
</dbReference>
<evidence type="ECO:0000313" key="3">
    <source>
        <dbReference type="Proteomes" id="UP000332515"/>
    </source>
</evidence>
<dbReference type="EMBL" id="VWNA01000001">
    <property type="protein sequence ID" value="MQT11665.1"/>
    <property type="molecule type" value="Genomic_DNA"/>
</dbReference>
<evidence type="ECO:0000259" key="1">
    <source>
        <dbReference type="SMART" id="SM00460"/>
    </source>
</evidence>
<proteinExistence type="predicted"/>
<dbReference type="Pfam" id="PF08379">
    <property type="entry name" value="Bact_transglu_N"/>
    <property type="match status" value="1"/>
</dbReference>
<feature type="domain" description="Transglutaminase-like" evidence="1">
    <location>
        <begin position="160"/>
        <end position="224"/>
    </location>
</feature>
<gene>
    <name evidence="2" type="ORF">F0357_03040</name>
</gene>
<dbReference type="AlphaFoldDB" id="A0A6A7XYY7"/>
<dbReference type="PANTHER" id="PTHR33490:SF6">
    <property type="entry name" value="SLL1049 PROTEIN"/>
    <property type="match status" value="1"/>
</dbReference>
<evidence type="ECO:0000313" key="2">
    <source>
        <dbReference type="EMBL" id="MQT11665.1"/>
    </source>
</evidence>
<dbReference type="SMART" id="SM00460">
    <property type="entry name" value="TGc"/>
    <property type="match status" value="1"/>
</dbReference>
<dbReference type="InterPro" id="IPR013589">
    <property type="entry name" value="Bac_transglu_N"/>
</dbReference>
<dbReference type="InterPro" id="IPR038765">
    <property type="entry name" value="Papain-like_cys_pep_sf"/>
</dbReference>
<dbReference type="Gene3D" id="3.10.620.30">
    <property type="match status" value="1"/>
</dbReference>
<name>A0A6A7XYY7_9HYPH</name>
<comment type="caution">
    <text evidence="2">The sequence shown here is derived from an EMBL/GenBank/DDBJ whole genome shotgun (WGS) entry which is preliminary data.</text>
</comment>
<protein>
    <submittedName>
        <fullName evidence="2">Transglutaminase family protein</fullName>
    </submittedName>
</protein>
<dbReference type="SUPFAM" id="SSF54001">
    <property type="entry name" value="Cysteine proteinases"/>
    <property type="match status" value="1"/>
</dbReference>
<sequence>MRLQISHEIHYRYKSAPKRAIEVLRLTPQNHQGQFIVDWRLDVSSDGRLTRIDDGFGNIAHSVSIEGPIESFSVIASGEVATDDTAGVVREAVERLPVAVFLRDTEFTQPTPRIAEFADRVLAGAVDRLDFLHRLNKTLHERFEATENPPAPTRHAGEIEAGEDEASAQDLAHLFVSTARRAGVPARFVCGYRRRDDVESVRAIHSWAEGYAEGLGWIAFDPSDGQCPTYDHVRLGIGLDWLGAAPIRGARTGGEGETLTQIIRAHSAGGRPTSQSQAQ</sequence>
<keyword evidence="3" id="KW-1185">Reference proteome</keyword>
<dbReference type="Proteomes" id="UP000332515">
    <property type="component" value="Unassembled WGS sequence"/>
</dbReference>
<dbReference type="PANTHER" id="PTHR33490">
    <property type="entry name" value="BLR5614 PROTEIN-RELATED"/>
    <property type="match status" value="1"/>
</dbReference>
<organism evidence="2 3">
    <name type="scientific">Segnochrobactrum spirostomi</name>
    <dbReference type="NCBI Taxonomy" id="2608987"/>
    <lineage>
        <taxon>Bacteria</taxon>
        <taxon>Pseudomonadati</taxon>
        <taxon>Pseudomonadota</taxon>
        <taxon>Alphaproteobacteria</taxon>
        <taxon>Hyphomicrobiales</taxon>
        <taxon>Segnochrobactraceae</taxon>
        <taxon>Segnochrobactrum</taxon>
    </lineage>
</organism>